<evidence type="ECO:0000313" key="4">
    <source>
        <dbReference type="EMBL" id="OXT00824.1"/>
    </source>
</evidence>
<dbReference type="GO" id="GO:0000160">
    <property type="term" value="P:phosphorelay signal transduction system"/>
    <property type="evidence" value="ECO:0007669"/>
    <property type="project" value="InterPro"/>
</dbReference>
<dbReference type="InterPro" id="IPR011006">
    <property type="entry name" value="CheY-like_superfamily"/>
</dbReference>
<dbReference type="PROSITE" id="PS50110">
    <property type="entry name" value="RESPONSE_REGULATORY"/>
    <property type="match status" value="1"/>
</dbReference>
<comment type="caution">
    <text evidence="4">The sequence shown here is derived from an EMBL/GenBank/DDBJ whole genome shotgun (WGS) entry which is preliminary data.</text>
</comment>
<sequence>MASEETTSVLVIDDNPIRASIIEEGLRAAGCMQVRLATDMHGIAATIEALQPDVIVIDLGNPNRDMLENAFQLSRAVKKPIAMFVDHSDAAATAAAIEAGVSAYVVDGLKPQRIKPILEMAVGRFNAFAKMERELQMARDALSERKLVERAKAILMRQRNIDEERAYRIMRSAAMNQNRRLAEIAESLITAASLLDDEK</sequence>
<dbReference type="Gene3D" id="3.40.50.2300">
    <property type="match status" value="1"/>
</dbReference>
<evidence type="ECO:0000313" key="5">
    <source>
        <dbReference type="Proteomes" id="UP000215405"/>
    </source>
</evidence>
<dbReference type="InterPro" id="IPR001789">
    <property type="entry name" value="Sig_transdc_resp-reg_receiver"/>
</dbReference>
<feature type="domain" description="ANTAR" evidence="3">
    <location>
        <begin position="128"/>
        <end position="189"/>
    </location>
</feature>
<evidence type="ECO:0000259" key="3">
    <source>
        <dbReference type="PROSITE" id="PS50921"/>
    </source>
</evidence>
<keyword evidence="1" id="KW-0597">Phosphoprotein</keyword>
<dbReference type="RefSeq" id="WP_094077641.1">
    <property type="nucleotide sequence ID" value="NZ_NBYO01000002.1"/>
</dbReference>
<organism evidence="4 5">
    <name type="scientific">Notoacmeibacter marinus</name>
    <dbReference type="NCBI Taxonomy" id="1876515"/>
    <lineage>
        <taxon>Bacteria</taxon>
        <taxon>Pseudomonadati</taxon>
        <taxon>Pseudomonadota</taxon>
        <taxon>Alphaproteobacteria</taxon>
        <taxon>Hyphomicrobiales</taxon>
        <taxon>Notoacmeibacteraceae</taxon>
        <taxon>Notoacmeibacter</taxon>
    </lineage>
</organism>
<dbReference type="AlphaFoldDB" id="A0A231UY79"/>
<feature type="domain" description="Response regulatory" evidence="2">
    <location>
        <begin position="8"/>
        <end position="122"/>
    </location>
</feature>
<dbReference type="SUPFAM" id="SSF52172">
    <property type="entry name" value="CheY-like"/>
    <property type="match status" value="1"/>
</dbReference>
<dbReference type="SMART" id="SM01012">
    <property type="entry name" value="ANTAR"/>
    <property type="match status" value="1"/>
</dbReference>
<dbReference type="InterPro" id="IPR008327">
    <property type="entry name" value="Sig_transdc_resp-reg_antiterm"/>
</dbReference>
<accession>A0A231UY79</accession>
<gene>
    <name evidence="4" type="ORF">B7H23_12165</name>
</gene>
<proteinExistence type="predicted"/>
<dbReference type="PROSITE" id="PS50921">
    <property type="entry name" value="ANTAR"/>
    <property type="match status" value="1"/>
</dbReference>
<dbReference type="Pfam" id="PF00072">
    <property type="entry name" value="Response_reg"/>
    <property type="match status" value="1"/>
</dbReference>
<dbReference type="SMART" id="SM00448">
    <property type="entry name" value="REC"/>
    <property type="match status" value="1"/>
</dbReference>
<dbReference type="InterPro" id="IPR036388">
    <property type="entry name" value="WH-like_DNA-bd_sf"/>
</dbReference>
<dbReference type="Gene3D" id="1.10.10.10">
    <property type="entry name" value="Winged helix-like DNA-binding domain superfamily/Winged helix DNA-binding domain"/>
    <property type="match status" value="1"/>
</dbReference>
<feature type="modified residue" description="4-aspartylphosphate" evidence="1">
    <location>
        <position position="58"/>
    </location>
</feature>
<evidence type="ECO:0000256" key="1">
    <source>
        <dbReference type="PROSITE-ProRule" id="PRU00169"/>
    </source>
</evidence>
<reference evidence="5" key="1">
    <citation type="journal article" date="2017" name="Int. J. Syst. Evol. Microbiol.">
        <title>Notoacmeibacter marinus gen. nov., sp. nov., isolated from the gut of a limpet and proposal of Notoacmeibacteraceae fam. nov. in the order Rhizobiales of the class Alphaproteobacteria.</title>
        <authorList>
            <person name="Huang Z."/>
            <person name="Guo F."/>
            <person name="Lai Q."/>
        </authorList>
    </citation>
    <scope>NUCLEOTIDE SEQUENCE [LARGE SCALE GENOMIC DNA]</scope>
    <source>
        <strain evidence="5">XMTR2A4</strain>
    </source>
</reference>
<evidence type="ECO:0000259" key="2">
    <source>
        <dbReference type="PROSITE" id="PS50110"/>
    </source>
</evidence>
<dbReference type="PIRSF" id="PIRSF036382">
    <property type="entry name" value="RR_antiterm"/>
    <property type="match status" value="1"/>
</dbReference>
<dbReference type="InterPro" id="IPR005561">
    <property type="entry name" value="ANTAR"/>
</dbReference>
<protein>
    <submittedName>
        <fullName evidence="4">Two-component system response regulator</fullName>
    </submittedName>
</protein>
<keyword evidence="5" id="KW-1185">Reference proteome</keyword>
<dbReference type="PANTHER" id="PTHR43367">
    <property type="match status" value="1"/>
</dbReference>
<dbReference type="EMBL" id="NBYO01000002">
    <property type="protein sequence ID" value="OXT00824.1"/>
    <property type="molecule type" value="Genomic_DNA"/>
</dbReference>
<dbReference type="PANTHER" id="PTHR43367:SF1">
    <property type="entry name" value="TWO-COMPONENT RESPONSE REGULATOR-LIKE APRR6-RELATED"/>
    <property type="match status" value="1"/>
</dbReference>
<dbReference type="Proteomes" id="UP000215405">
    <property type="component" value="Unassembled WGS sequence"/>
</dbReference>
<name>A0A231UY79_9HYPH</name>
<dbReference type="GO" id="GO:0003723">
    <property type="term" value="F:RNA binding"/>
    <property type="evidence" value="ECO:0007669"/>
    <property type="project" value="InterPro"/>
</dbReference>
<dbReference type="Pfam" id="PF03861">
    <property type="entry name" value="ANTAR"/>
    <property type="match status" value="1"/>
</dbReference>